<proteinExistence type="predicted"/>
<dbReference type="PROSITE" id="PS51257">
    <property type="entry name" value="PROKAR_LIPOPROTEIN"/>
    <property type="match status" value="1"/>
</dbReference>
<protein>
    <recommendedName>
        <fullName evidence="1">PknH-like extracellular domain-containing protein</fullName>
    </recommendedName>
</protein>
<evidence type="ECO:0000313" key="2">
    <source>
        <dbReference type="EMBL" id="SKL68474.1"/>
    </source>
</evidence>
<dbReference type="InterPro" id="IPR038232">
    <property type="entry name" value="PknH-like_Extracell_sf"/>
</dbReference>
<dbReference type="InterPro" id="IPR026954">
    <property type="entry name" value="PknH-like_Extracell"/>
</dbReference>
<accession>A0A1U5S6Q3</accession>
<dbReference type="Pfam" id="PF14032">
    <property type="entry name" value="PknH_C"/>
    <property type="match status" value="1"/>
</dbReference>
<dbReference type="Gene3D" id="3.40.1000.70">
    <property type="entry name" value="PknH-like extracellular domain"/>
    <property type="match status" value="1"/>
</dbReference>
<name>A0A1U5S6Q3_9MYCO</name>
<organism evidence="2 3">
    <name type="scientific">Mycobacteroides abscessus subsp. massiliense</name>
    <dbReference type="NCBI Taxonomy" id="1962118"/>
    <lineage>
        <taxon>Bacteria</taxon>
        <taxon>Bacillati</taxon>
        <taxon>Actinomycetota</taxon>
        <taxon>Actinomycetes</taxon>
        <taxon>Mycobacteriales</taxon>
        <taxon>Mycobacteriaceae</taxon>
        <taxon>Mycobacteroides</taxon>
        <taxon>Mycobacteroides abscessus</taxon>
    </lineage>
</organism>
<evidence type="ECO:0000259" key="1">
    <source>
        <dbReference type="Pfam" id="PF14032"/>
    </source>
</evidence>
<evidence type="ECO:0000313" key="3">
    <source>
        <dbReference type="Proteomes" id="UP000190074"/>
    </source>
</evidence>
<dbReference type="EMBL" id="FVGW01000002">
    <property type="protein sequence ID" value="SKL68474.1"/>
    <property type="molecule type" value="Genomic_DNA"/>
</dbReference>
<dbReference type="Proteomes" id="UP000190074">
    <property type="component" value="Unassembled WGS sequence"/>
</dbReference>
<sequence length="211" mass="22100">MTRTRWAGLGLLASAVVAGCSQPISPEVQKPPTPELTELKIDAAAADSLFAGLDEIKSLGFPAADTTHTDTAPVYGPAINPADPCGMLHATSQGDLGDGWQAFRQLNVASTSDSRQTLHETVAIFPDKATAQAEFQRLTEAFNKCNSQSPSAYSFGMHNAITLSWADNTGATRIYTTGNVVYGVTSSGATDNAEVAGQVANQLKTNIIDPA</sequence>
<reference evidence="2 3" key="1">
    <citation type="submission" date="2016-11" db="EMBL/GenBank/DDBJ databases">
        <authorList>
            <consortium name="Pathogen Informatics"/>
        </authorList>
    </citation>
    <scope>NUCLEOTIDE SEQUENCE [LARGE SCALE GENOMIC DNA]</scope>
    <source>
        <strain evidence="2 3">911</strain>
    </source>
</reference>
<feature type="domain" description="PknH-like extracellular" evidence="1">
    <location>
        <begin position="43"/>
        <end position="164"/>
    </location>
</feature>
<dbReference type="AlphaFoldDB" id="A0A1U5S6Q3"/>
<gene>
    <name evidence="2" type="ORF">SAMEA2259716_01283</name>
</gene>